<dbReference type="Gene3D" id="1.20.1300.10">
    <property type="entry name" value="Fumarate reductase/succinate dehydrogenase, transmembrane subunit"/>
    <property type="match status" value="1"/>
</dbReference>
<feature type="transmembrane region" description="Helical" evidence="2">
    <location>
        <begin position="99"/>
        <end position="120"/>
    </location>
</feature>
<dbReference type="AlphaFoldDB" id="A0A1L7RQH8"/>
<reference evidence="3" key="1">
    <citation type="submission" date="2014-07" db="EMBL/GenBank/DDBJ databases">
        <authorList>
            <person name="Zhang J.E."/>
            <person name="Yang H."/>
            <person name="Guo J."/>
            <person name="Deng Z."/>
            <person name="Luo H."/>
            <person name="Luo M."/>
            <person name="Zhao B."/>
        </authorList>
    </citation>
    <scope>NUCLEOTIDE SEQUENCE</scope>
    <source>
        <strain evidence="3">AM4</strain>
    </source>
</reference>
<sequence length="266" mass="28535">MPAQTRSHTPDAGTAAPAGASQAPPRGDLPAPRPQHRHRVSYTALKTTMAITGTIMALFVLVHMIGNLKAFQGAESYNNYAAWLREIGYPLVPHEGVLWILRLVLGTCLILHVTGGITLWRRGRSARGSFRRQNMRPRTLGARSMIITGGLMLVFIAVHLLDLTIGRLVASGGFTAATHSDGQMTAYAYENLIASLSRPPMAIFYSLIMLLIGVHLAQGLWSVVNDLGGTGTRLRRVCLVIAIAVALAIAICNGMLPLLVLSGVIA</sequence>
<dbReference type="GO" id="GO:0016020">
    <property type="term" value="C:membrane"/>
    <property type="evidence" value="ECO:0007669"/>
    <property type="project" value="InterPro"/>
</dbReference>
<feature type="transmembrane region" description="Helical" evidence="2">
    <location>
        <begin position="140"/>
        <end position="161"/>
    </location>
</feature>
<accession>A0A1L7RQH8</accession>
<gene>
    <name evidence="3" type="ORF">AAM4_2688</name>
</gene>
<keyword evidence="2" id="KW-0472">Membrane</keyword>
<dbReference type="InterPro" id="IPR011138">
    <property type="entry name" value="Cytochrome_b-558"/>
</dbReference>
<feature type="transmembrane region" description="Helical" evidence="2">
    <location>
        <begin position="236"/>
        <end position="260"/>
    </location>
</feature>
<dbReference type="NCBIfam" id="TIGR02046">
    <property type="entry name" value="sdhC_b558_fam"/>
    <property type="match status" value="1"/>
</dbReference>
<dbReference type="CDD" id="cd03498">
    <property type="entry name" value="SQR_TypeB_2_TM"/>
    <property type="match status" value="1"/>
</dbReference>
<dbReference type="EMBL" id="LK995542">
    <property type="protein sequence ID" value="CED92520.1"/>
    <property type="molecule type" value="Genomic_DNA"/>
</dbReference>
<feature type="transmembrane region" description="Helical" evidence="2">
    <location>
        <begin position="202"/>
        <end position="224"/>
    </location>
</feature>
<dbReference type="InterPro" id="IPR034804">
    <property type="entry name" value="SQR/QFR_C/D"/>
</dbReference>
<feature type="compositionally biased region" description="Low complexity" evidence="1">
    <location>
        <begin position="10"/>
        <end position="26"/>
    </location>
</feature>
<feature type="transmembrane region" description="Helical" evidence="2">
    <location>
        <begin position="43"/>
        <end position="65"/>
    </location>
</feature>
<organism evidence="3">
    <name type="scientific">Actinomyces succiniciruminis</name>
    <dbReference type="NCBI Taxonomy" id="1522002"/>
    <lineage>
        <taxon>Bacteria</taxon>
        <taxon>Bacillati</taxon>
        <taxon>Actinomycetota</taxon>
        <taxon>Actinomycetes</taxon>
        <taxon>Actinomycetales</taxon>
        <taxon>Actinomycetaceae</taxon>
        <taxon>Actinomyces</taxon>
    </lineage>
</organism>
<evidence type="ECO:0000256" key="1">
    <source>
        <dbReference type="SAM" id="MobiDB-lite"/>
    </source>
</evidence>
<keyword evidence="2" id="KW-1133">Transmembrane helix</keyword>
<dbReference type="SUPFAM" id="SSF81343">
    <property type="entry name" value="Fumarate reductase respiratory complex transmembrane subunits"/>
    <property type="match status" value="1"/>
</dbReference>
<protein>
    <submittedName>
        <fullName evidence="3">Succinate dehydrogenase subunit C</fullName>
    </submittedName>
</protein>
<evidence type="ECO:0000256" key="2">
    <source>
        <dbReference type="SAM" id="Phobius"/>
    </source>
</evidence>
<keyword evidence="2" id="KW-0812">Transmembrane</keyword>
<feature type="region of interest" description="Disordered" evidence="1">
    <location>
        <begin position="1"/>
        <end position="36"/>
    </location>
</feature>
<evidence type="ECO:0000313" key="3">
    <source>
        <dbReference type="EMBL" id="CED92520.1"/>
    </source>
</evidence>
<dbReference type="RefSeq" id="WP_210582100.1">
    <property type="nucleotide sequence ID" value="NZ_LK995542.1"/>
</dbReference>
<proteinExistence type="predicted"/>
<name>A0A1L7RQH8_9ACTO</name>